<evidence type="ECO:0000313" key="2">
    <source>
        <dbReference type="Proteomes" id="UP001153332"/>
    </source>
</evidence>
<sequence>MHRQYGPIIRVSPEEIHISDPLFYHELFVPSHIRKTNAYTRYAKGTGFEGELHPNDSGTLTVRLDVATTATFLFPSDYLNEPTFNAKLFDIQKSGLVHVPLFAHLPFLARAFTSPFVDFLASCIPELRDWDEKTRRQTFREELREPAMKIQGRSSIWRRSSIASRIGKLIQQNGIFHVSHTIETVITHLAMDDNQRQLLKDELEAFWVEHPTEVSSWFALRQLPYLTACIYEGLRLGAGSMKRSPRVFPDDDIIYKNWVIPKGTPISMTTYYMHMDSTIFPEPQNFDPGRWLKTDLNPLMHGYLVPFGKGSRACAGQNIAWMQMYFAISQLYQPGGPEIELFESDETDVRLAHGYVFPQPRLDSRGVRVFIHTPAKSV</sequence>
<reference evidence="1" key="1">
    <citation type="submission" date="2022-12" db="EMBL/GenBank/DDBJ databases">
        <title>Genome Sequence of Lasiodiplodia mahajangana.</title>
        <authorList>
            <person name="Buettner E."/>
        </authorList>
    </citation>
    <scope>NUCLEOTIDE SEQUENCE</scope>
    <source>
        <strain evidence="1">VT137</strain>
    </source>
</reference>
<evidence type="ECO:0000313" key="1">
    <source>
        <dbReference type="EMBL" id="KAJ8130742.1"/>
    </source>
</evidence>
<comment type="caution">
    <text evidence="1">The sequence shown here is derived from an EMBL/GenBank/DDBJ whole genome shotgun (WGS) entry which is preliminary data.</text>
</comment>
<gene>
    <name evidence="1" type="ORF">O1611_g2884</name>
</gene>
<dbReference type="Proteomes" id="UP001153332">
    <property type="component" value="Unassembled WGS sequence"/>
</dbReference>
<keyword evidence="2" id="KW-1185">Reference proteome</keyword>
<name>A0ACC2JTT1_9PEZI</name>
<dbReference type="EMBL" id="JAPUUL010000433">
    <property type="protein sequence ID" value="KAJ8130742.1"/>
    <property type="molecule type" value="Genomic_DNA"/>
</dbReference>
<accession>A0ACC2JTT1</accession>
<organism evidence="1 2">
    <name type="scientific">Lasiodiplodia mahajangana</name>
    <dbReference type="NCBI Taxonomy" id="1108764"/>
    <lineage>
        <taxon>Eukaryota</taxon>
        <taxon>Fungi</taxon>
        <taxon>Dikarya</taxon>
        <taxon>Ascomycota</taxon>
        <taxon>Pezizomycotina</taxon>
        <taxon>Dothideomycetes</taxon>
        <taxon>Dothideomycetes incertae sedis</taxon>
        <taxon>Botryosphaeriales</taxon>
        <taxon>Botryosphaeriaceae</taxon>
        <taxon>Lasiodiplodia</taxon>
    </lineage>
</organism>
<protein>
    <submittedName>
        <fullName evidence="1">Uncharacterized protein</fullName>
    </submittedName>
</protein>
<proteinExistence type="predicted"/>